<reference evidence="3" key="1">
    <citation type="journal article" date="2019" name="Int. J. Syst. Evol. Microbiol.">
        <title>The Global Catalogue of Microorganisms (GCM) 10K type strain sequencing project: providing services to taxonomists for standard genome sequencing and annotation.</title>
        <authorList>
            <consortium name="The Broad Institute Genomics Platform"/>
            <consortium name="The Broad Institute Genome Sequencing Center for Infectious Disease"/>
            <person name="Wu L."/>
            <person name="Ma J."/>
        </authorList>
    </citation>
    <scope>NUCLEOTIDE SEQUENCE [LARGE SCALE GENOMIC DNA]</scope>
    <source>
        <strain evidence="3">CGMCC 4.7173</strain>
    </source>
</reference>
<evidence type="ECO:0000313" key="3">
    <source>
        <dbReference type="Proteomes" id="UP001596207"/>
    </source>
</evidence>
<dbReference type="Proteomes" id="UP001596207">
    <property type="component" value="Unassembled WGS sequence"/>
</dbReference>
<feature type="transmembrane region" description="Helical" evidence="1">
    <location>
        <begin position="44"/>
        <end position="64"/>
    </location>
</feature>
<dbReference type="EMBL" id="JBHSQQ010000053">
    <property type="protein sequence ID" value="MFC5942176.1"/>
    <property type="molecule type" value="Genomic_DNA"/>
</dbReference>
<gene>
    <name evidence="2" type="ORF">ACFPZ4_11910</name>
</gene>
<keyword evidence="1" id="KW-0472">Membrane</keyword>
<keyword evidence="3" id="KW-1185">Reference proteome</keyword>
<sequence length="230" mass="23732">MSDVMDVLRALPGAVTPDQTDPDVVAGDVARGHRALTRRRRQRFAWSGAAVVAVAVVVVGAGQFGGAPPTTTAAYGPAPTGTQAARLRLVAYTGTQPVGFEVSTVPEGWQVVSSDRSAFVVTPPGQSTAAPAPGRAVSLQGRISVSLQSLSRLPEGTPVTRVDVDGRAGQLGFPWEAEGKLSDVRWLIFPDASGRRVLVQVPAALGLGDDQIVRFAEGITVTAAAETVGG</sequence>
<dbReference type="RefSeq" id="WP_353900127.1">
    <property type="nucleotide sequence ID" value="NZ_CP158970.1"/>
</dbReference>
<name>A0ABW1HPA1_9ACTN</name>
<organism evidence="2 3">
    <name type="scientific">Micromonospora harpali</name>
    <dbReference type="NCBI Taxonomy" id="1490225"/>
    <lineage>
        <taxon>Bacteria</taxon>
        <taxon>Bacillati</taxon>
        <taxon>Actinomycetota</taxon>
        <taxon>Actinomycetes</taxon>
        <taxon>Micromonosporales</taxon>
        <taxon>Micromonosporaceae</taxon>
        <taxon>Micromonospora</taxon>
    </lineage>
</organism>
<protein>
    <submittedName>
        <fullName evidence="2">Uncharacterized protein</fullName>
    </submittedName>
</protein>
<keyword evidence="1" id="KW-1133">Transmembrane helix</keyword>
<comment type="caution">
    <text evidence="2">The sequence shown here is derived from an EMBL/GenBank/DDBJ whole genome shotgun (WGS) entry which is preliminary data.</text>
</comment>
<evidence type="ECO:0000313" key="2">
    <source>
        <dbReference type="EMBL" id="MFC5942176.1"/>
    </source>
</evidence>
<evidence type="ECO:0000256" key="1">
    <source>
        <dbReference type="SAM" id="Phobius"/>
    </source>
</evidence>
<accession>A0ABW1HPA1</accession>
<proteinExistence type="predicted"/>
<keyword evidence="1" id="KW-0812">Transmembrane</keyword>